<evidence type="ECO:0000256" key="3">
    <source>
        <dbReference type="ARBA" id="ARBA00022448"/>
    </source>
</evidence>
<sequence>MKTLIQYSPLIFMLVVVYLVILVPERKRKKEYREMLDNLKVNDEIMTKGGIIGKVINMQGRFVTIQTGPDKVRIKIDKTGVLNLLAAIEEYNSKDDKKEEKSTDNQ</sequence>
<evidence type="ECO:0000256" key="10">
    <source>
        <dbReference type="SAM" id="Phobius"/>
    </source>
</evidence>
<keyword evidence="8" id="KW-0811">Translocation</keyword>
<dbReference type="KEGG" id="cdrk:B9W14_20760"/>
<keyword evidence="4" id="KW-1003">Cell membrane</keyword>
<protein>
    <submittedName>
        <fullName evidence="11">Preprotein translocase subunit YajC</fullName>
    </submittedName>
</protein>
<evidence type="ECO:0000256" key="7">
    <source>
        <dbReference type="ARBA" id="ARBA00022989"/>
    </source>
</evidence>
<dbReference type="AlphaFoldDB" id="A0A2U8DX32"/>
<evidence type="ECO:0000256" key="6">
    <source>
        <dbReference type="ARBA" id="ARBA00022927"/>
    </source>
</evidence>
<evidence type="ECO:0000256" key="1">
    <source>
        <dbReference type="ARBA" id="ARBA00004162"/>
    </source>
</evidence>
<dbReference type="GO" id="GO:0005886">
    <property type="term" value="C:plasma membrane"/>
    <property type="evidence" value="ECO:0007669"/>
    <property type="project" value="UniProtKB-SubCell"/>
</dbReference>
<evidence type="ECO:0000256" key="4">
    <source>
        <dbReference type="ARBA" id="ARBA00022475"/>
    </source>
</evidence>
<gene>
    <name evidence="11" type="ORF">B9W14_20760</name>
</gene>
<name>A0A2U8DX32_9CLOT</name>
<dbReference type="PANTHER" id="PTHR33909:SF1">
    <property type="entry name" value="SEC TRANSLOCON ACCESSORY COMPLEX SUBUNIT YAJC"/>
    <property type="match status" value="1"/>
</dbReference>
<evidence type="ECO:0000313" key="11">
    <source>
        <dbReference type="EMBL" id="AWI06824.1"/>
    </source>
</evidence>
<dbReference type="OrthoDB" id="9800132at2"/>
<keyword evidence="9 10" id="KW-0472">Membrane</keyword>
<keyword evidence="12" id="KW-1185">Reference proteome</keyword>
<comment type="similarity">
    <text evidence="2">Belongs to the YajC family.</text>
</comment>
<dbReference type="InterPro" id="IPR003849">
    <property type="entry name" value="Preprotein_translocase_YajC"/>
</dbReference>
<accession>A0A2U8DX32</accession>
<dbReference type="Proteomes" id="UP000244910">
    <property type="component" value="Chromosome"/>
</dbReference>
<comment type="subcellular location">
    <subcellularLocation>
        <location evidence="1">Cell membrane</location>
        <topology evidence="1">Single-pass membrane protein</topology>
    </subcellularLocation>
</comment>
<feature type="transmembrane region" description="Helical" evidence="10">
    <location>
        <begin position="6"/>
        <end position="23"/>
    </location>
</feature>
<keyword evidence="3" id="KW-0813">Transport</keyword>
<dbReference type="SMART" id="SM01323">
    <property type="entry name" value="YajC"/>
    <property type="match status" value="1"/>
</dbReference>
<organism evidence="11 12">
    <name type="scientific">Clostridium drakei</name>
    <dbReference type="NCBI Taxonomy" id="332101"/>
    <lineage>
        <taxon>Bacteria</taxon>
        <taxon>Bacillati</taxon>
        <taxon>Bacillota</taxon>
        <taxon>Clostridia</taxon>
        <taxon>Eubacteriales</taxon>
        <taxon>Clostridiaceae</taxon>
        <taxon>Clostridium</taxon>
    </lineage>
</organism>
<evidence type="ECO:0000313" key="12">
    <source>
        <dbReference type="Proteomes" id="UP000244910"/>
    </source>
</evidence>
<reference evidence="12" key="1">
    <citation type="submission" date="2017-04" db="EMBL/GenBank/DDBJ databases">
        <authorList>
            <person name="Song Y."/>
            <person name="Cho B.-K."/>
        </authorList>
    </citation>
    <scope>NUCLEOTIDE SEQUENCE [LARGE SCALE GENOMIC DNA]</scope>
    <source>
        <strain evidence="12">SL1</strain>
    </source>
</reference>
<evidence type="ECO:0000256" key="8">
    <source>
        <dbReference type="ARBA" id="ARBA00023010"/>
    </source>
</evidence>
<dbReference type="GO" id="GO:0015031">
    <property type="term" value="P:protein transport"/>
    <property type="evidence" value="ECO:0007669"/>
    <property type="project" value="UniProtKB-KW"/>
</dbReference>
<keyword evidence="6" id="KW-0653">Protein transport</keyword>
<dbReference type="EMBL" id="CP020953">
    <property type="protein sequence ID" value="AWI06824.1"/>
    <property type="molecule type" value="Genomic_DNA"/>
</dbReference>
<dbReference type="NCBIfam" id="TIGR00739">
    <property type="entry name" value="yajC"/>
    <property type="match status" value="1"/>
</dbReference>
<dbReference type="PANTHER" id="PTHR33909">
    <property type="entry name" value="SEC TRANSLOCON ACCESSORY COMPLEX SUBUNIT YAJC"/>
    <property type="match status" value="1"/>
</dbReference>
<dbReference type="Pfam" id="PF02699">
    <property type="entry name" value="YajC"/>
    <property type="match status" value="1"/>
</dbReference>
<evidence type="ECO:0000256" key="5">
    <source>
        <dbReference type="ARBA" id="ARBA00022692"/>
    </source>
</evidence>
<keyword evidence="7 10" id="KW-1133">Transmembrane helix</keyword>
<proteinExistence type="inferred from homology"/>
<evidence type="ECO:0000256" key="2">
    <source>
        <dbReference type="ARBA" id="ARBA00006742"/>
    </source>
</evidence>
<evidence type="ECO:0000256" key="9">
    <source>
        <dbReference type="ARBA" id="ARBA00023136"/>
    </source>
</evidence>
<keyword evidence="5 10" id="KW-0812">Transmembrane</keyword>
<dbReference type="PRINTS" id="PR01853">
    <property type="entry name" value="YAJCTRNLCASE"/>
</dbReference>
<dbReference type="RefSeq" id="WP_032077166.1">
    <property type="nucleotide sequence ID" value="NZ_CP020953.1"/>
</dbReference>